<dbReference type="EMBL" id="AVOT02079006">
    <property type="protein sequence ID" value="MBW0566376.1"/>
    <property type="molecule type" value="Genomic_DNA"/>
</dbReference>
<dbReference type="Proteomes" id="UP000765509">
    <property type="component" value="Unassembled WGS sequence"/>
</dbReference>
<dbReference type="OrthoDB" id="2506366at2759"/>
<reference evidence="1" key="1">
    <citation type="submission" date="2021-03" db="EMBL/GenBank/DDBJ databases">
        <title>Draft genome sequence of rust myrtle Austropuccinia psidii MF-1, a brazilian biotype.</title>
        <authorList>
            <person name="Quecine M.C."/>
            <person name="Pachon D.M.R."/>
            <person name="Bonatelli M.L."/>
            <person name="Correr F.H."/>
            <person name="Franceschini L.M."/>
            <person name="Leite T.F."/>
            <person name="Margarido G.R.A."/>
            <person name="Almeida C.A."/>
            <person name="Ferrarezi J.A."/>
            <person name="Labate C.A."/>
        </authorList>
    </citation>
    <scope>NUCLEOTIDE SEQUENCE</scope>
    <source>
        <strain evidence="1">MF-1</strain>
    </source>
</reference>
<accession>A0A9Q3PMX5</accession>
<proteinExistence type="predicted"/>
<evidence type="ECO:0000313" key="2">
    <source>
        <dbReference type="Proteomes" id="UP000765509"/>
    </source>
</evidence>
<gene>
    <name evidence="1" type="ORF">O181_106091</name>
</gene>
<sequence length="506" mass="57793">MSPKAFNQLKNLSEEENNIINSIDTKEIQTKLINHHLGNYEQPKFHYACPLGFMKVYLGEEGHEIMALVYTGSELNIIPEDSAIKAGLTTRFLNMNLSYIEPDGRRLCLPVCSPQKKGWREEPPAGRGTCAVSQLEYWKELPKENESSPQSQANFGENSHQVLDSVEVKDSKYKVKIHEELAPINTEDFNLKLKEEKSPKPLASKKENGNTCSQISQAIKSYNCKNTEDIKIKTLTKLISTIKALKSVSKGIFKNNWKLSIKPVVTIFPSNIKISKKKDITTQNHLKLQEENIDVIPKSEEYASVNEILNDTIENSHHNKNTYPQEISISNEGESKTTYKHNFHQRATHKKKFSNLENPQISFPSNLENIDPRILMEGISGENKSYPNIEHVGPRLTREELDLTRIIKNPIGQNDQNQVKYIPFCIEEEPLKMEFPCFNSSRKYIECSFSTVHNINEANIDESTYENSIDSLSQLTIKKELNQQKTLHTQAKLSGEAYNNCHIKKN</sequence>
<protein>
    <submittedName>
        <fullName evidence="1">Uncharacterized protein</fullName>
    </submittedName>
</protein>
<comment type="caution">
    <text evidence="1">The sequence shown here is derived from an EMBL/GenBank/DDBJ whole genome shotgun (WGS) entry which is preliminary data.</text>
</comment>
<evidence type="ECO:0000313" key="1">
    <source>
        <dbReference type="EMBL" id="MBW0566376.1"/>
    </source>
</evidence>
<dbReference type="AlphaFoldDB" id="A0A9Q3PMX5"/>
<organism evidence="1 2">
    <name type="scientific">Austropuccinia psidii MF-1</name>
    <dbReference type="NCBI Taxonomy" id="1389203"/>
    <lineage>
        <taxon>Eukaryota</taxon>
        <taxon>Fungi</taxon>
        <taxon>Dikarya</taxon>
        <taxon>Basidiomycota</taxon>
        <taxon>Pucciniomycotina</taxon>
        <taxon>Pucciniomycetes</taxon>
        <taxon>Pucciniales</taxon>
        <taxon>Sphaerophragmiaceae</taxon>
        <taxon>Austropuccinia</taxon>
    </lineage>
</organism>
<name>A0A9Q3PMX5_9BASI</name>
<keyword evidence="2" id="KW-1185">Reference proteome</keyword>